<keyword evidence="3" id="KW-1185">Reference proteome</keyword>
<accession>A0A4Y8SF67</accession>
<proteinExistence type="predicted"/>
<sequence>MTNKKSSLKNVDKEENVNNALIIHILEKKLGYKIPKSLLEYDGISLIRAKILIQYYLKKEYRSYYDKNISYYEVYDENNDVIIKENLYRKEKERSINVDVSKNGTGGEKFLSKEANRKSPDTSYKNQYKFAKF</sequence>
<organism evidence="2 3">
    <name type="scientific">Mucilaginibacter psychrotolerans</name>
    <dbReference type="NCBI Taxonomy" id="1524096"/>
    <lineage>
        <taxon>Bacteria</taxon>
        <taxon>Pseudomonadati</taxon>
        <taxon>Bacteroidota</taxon>
        <taxon>Sphingobacteriia</taxon>
        <taxon>Sphingobacteriales</taxon>
        <taxon>Sphingobacteriaceae</taxon>
        <taxon>Mucilaginibacter</taxon>
    </lineage>
</organism>
<feature type="region of interest" description="Disordered" evidence="1">
    <location>
        <begin position="99"/>
        <end position="133"/>
    </location>
</feature>
<evidence type="ECO:0000313" key="3">
    <source>
        <dbReference type="Proteomes" id="UP000297540"/>
    </source>
</evidence>
<dbReference type="AlphaFoldDB" id="A0A4Y8SF67"/>
<dbReference type="EMBL" id="SOZE01000011">
    <property type="protein sequence ID" value="TFF37275.1"/>
    <property type="molecule type" value="Genomic_DNA"/>
</dbReference>
<name>A0A4Y8SF67_9SPHI</name>
<dbReference type="Proteomes" id="UP000297540">
    <property type="component" value="Unassembled WGS sequence"/>
</dbReference>
<gene>
    <name evidence="2" type="ORF">E2R66_12625</name>
</gene>
<feature type="compositionally biased region" description="Basic and acidic residues" evidence="1">
    <location>
        <begin position="110"/>
        <end position="120"/>
    </location>
</feature>
<reference evidence="2 3" key="1">
    <citation type="journal article" date="2017" name="Int. J. Syst. Evol. Microbiol.">
        <title>Mucilaginibacterpsychrotolerans sp. nov., isolated from peatlands.</title>
        <authorList>
            <person name="Deng Y."/>
            <person name="Shen L."/>
            <person name="Xu B."/>
            <person name="Liu Y."/>
            <person name="Gu Z."/>
            <person name="Liu H."/>
            <person name="Zhou Y."/>
        </authorList>
    </citation>
    <scope>NUCLEOTIDE SEQUENCE [LARGE SCALE GENOMIC DNA]</scope>
    <source>
        <strain evidence="2 3">NH7-4</strain>
    </source>
</reference>
<evidence type="ECO:0000256" key="1">
    <source>
        <dbReference type="SAM" id="MobiDB-lite"/>
    </source>
</evidence>
<dbReference type="RefSeq" id="WP_133231286.1">
    <property type="nucleotide sequence ID" value="NZ_SOZE01000011.1"/>
</dbReference>
<protein>
    <submittedName>
        <fullName evidence="2">Uncharacterized protein</fullName>
    </submittedName>
</protein>
<evidence type="ECO:0000313" key="2">
    <source>
        <dbReference type="EMBL" id="TFF37275.1"/>
    </source>
</evidence>
<comment type="caution">
    <text evidence="2">The sequence shown here is derived from an EMBL/GenBank/DDBJ whole genome shotgun (WGS) entry which is preliminary data.</text>
</comment>